<dbReference type="InterPro" id="IPR000794">
    <property type="entry name" value="Beta-ketoacyl_synthase"/>
</dbReference>
<dbReference type="Pfam" id="PF02801">
    <property type="entry name" value="Ketoacyl-synt_C"/>
    <property type="match status" value="1"/>
</dbReference>
<dbReference type="Gene3D" id="3.40.47.10">
    <property type="match status" value="1"/>
</dbReference>
<reference evidence="3" key="1">
    <citation type="journal article" date="2020" name="Front. Microbiol.">
        <title>Single-cell genomics of novel Actinobacteria with the Wood-Ljungdahl pathway discovered in a serpentinizing system.</title>
        <authorList>
            <person name="Merino N."/>
            <person name="Kawai M."/>
            <person name="Boyd E.S."/>
            <person name="Colman D.R."/>
            <person name="McGlynn S.E."/>
            <person name="Nealson K.H."/>
            <person name="Kurokawa K."/>
            <person name="Hongoh Y."/>
        </authorList>
    </citation>
    <scope>NUCLEOTIDE SEQUENCE [LARGE SCALE GENOMIC DNA]</scope>
    <source>
        <strain evidence="3">S44</strain>
    </source>
</reference>
<organism evidence="3">
    <name type="scientific">Candidatus Hakubella thermalkaliphila</name>
    <dbReference type="NCBI Taxonomy" id="2754717"/>
    <lineage>
        <taxon>Bacteria</taxon>
        <taxon>Bacillati</taxon>
        <taxon>Actinomycetota</taxon>
        <taxon>Actinomycetota incertae sedis</taxon>
        <taxon>Candidatus Hakubellales</taxon>
        <taxon>Candidatus Hakubellaceae</taxon>
        <taxon>Candidatus Hakubella</taxon>
    </lineage>
</organism>
<keyword evidence="1" id="KW-0808">Transferase</keyword>
<evidence type="ECO:0000313" key="3">
    <source>
        <dbReference type="EMBL" id="GFP37534.1"/>
    </source>
</evidence>
<dbReference type="PROSITE" id="PS52004">
    <property type="entry name" value="KS3_2"/>
    <property type="match status" value="1"/>
</dbReference>
<dbReference type="GO" id="GO:0006633">
    <property type="term" value="P:fatty acid biosynthetic process"/>
    <property type="evidence" value="ECO:0007669"/>
    <property type="project" value="TreeGrafter"/>
</dbReference>
<protein>
    <recommendedName>
        <fullName evidence="2">Ketosynthase family 3 (KS3) domain-containing protein</fullName>
    </recommendedName>
</protein>
<feature type="domain" description="Ketosynthase family 3 (KS3)" evidence="2">
    <location>
        <begin position="1"/>
        <end position="189"/>
    </location>
</feature>
<dbReference type="PANTHER" id="PTHR11712">
    <property type="entry name" value="POLYKETIDE SYNTHASE-RELATED"/>
    <property type="match status" value="1"/>
</dbReference>
<gene>
    <name evidence="3" type="ORF">HKBW3S44_01214</name>
</gene>
<dbReference type="InterPro" id="IPR016039">
    <property type="entry name" value="Thiolase-like"/>
</dbReference>
<dbReference type="Proteomes" id="UP000561271">
    <property type="component" value="Unassembled WGS sequence"/>
</dbReference>
<dbReference type="PANTHER" id="PTHR11712:SF336">
    <property type="entry name" value="3-OXOACYL-[ACYL-CARRIER-PROTEIN] SYNTHASE, MITOCHONDRIAL"/>
    <property type="match status" value="1"/>
</dbReference>
<evidence type="ECO:0000259" key="2">
    <source>
        <dbReference type="PROSITE" id="PS52004"/>
    </source>
</evidence>
<accession>A0A6V8Q090</accession>
<dbReference type="GO" id="GO:0004315">
    <property type="term" value="F:3-oxoacyl-[acyl-carrier-protein] synthase activity"/>
    <property type="evidence" value="ECO:0007669"/>
    <property type="project" value="TreeGrafter"/>
</dbReference>
<comment type="caution">
    <text evidence="3">The sequence shown here is derived from an EMBL/GenBank/DDBJ whole genome shotgun (WGS) entry which is preliminary data.</text>
</comment>
<dbReference type="GO" id="GO:0005829">
    <property type="term" value="C:cytosol"/>
    <property type="evidence" value="ECO:0007669"/>
    <property type="project" value="TreeGrafter"/>
</dbReference>
<dbReference type="InterPro" id="IPR014031">
    <property type="entry name" value="Ketoacyl_synth_C"/>
</dbReference>
<evidence type="ECO:0000256" key="1">
    <source>
        <dbReference type="ARBA" id="ARBA00022679"/>
    </source>
</evidence>
<dbReference type="EMBL" id="BLSC01000104">
    <property type="protein sequence ID" value="GFP37534.1"/>
    <property type="molecule type" value="Genomic_DNA"/>
</dbReference>
<dbReference type="SUPFAM" id="SSF53901">
    <property type="entry name" value="Thiolase-like"/>
    <property type="match status" value="1"/>
</dbReference>
<dbReference type="AlphaFoldDB" id="A0A6V8Q090"/>
<proteinExistence type="predicted"/>
<dbReference type="InterPro" id="IPR020841">
    <property type="entry name" value="PKS_Beta-ketoAc_synthase_dom"/>
</dbReference>
<name>A0A6V8Q090_9ACTN</name>
<sequence length="189" mass="20559">MGEGAWVLILEELEHALRREARIYAELVGYGQTGDAYHLTALESSGTNAARAMSLSLRDAGLEPSEVDYINPHGTSTPLNDEVETRAIKPLGGVPILYLRGNLSRHVAGIEVGYSVHSGGATDQLLKEAFAAYPEGGDYSQTRNHYPFHMPFYLIFAHQIPIPPSTNMICPVMYLAIGEAKKRTASATS</sequence>